<keyword evidence="4 6" id="KW-1133">Transmembrane helix</keyword>
<protein>
    <recommendedName>
        <fullName evidence="11">ABC-2 type transporter domain-containing protein</fullName>
    </recommendedName>
</protein>
<evidence type="ECO:0000256" key="4">
    <source>
        <dbReference type="ARBA" id="ARBA00022989"/>
    </source>
</evidence>
<dbReference type="Proteomes" id="UP000702964">
    <property type="component" value="Unassembled WGS sequence"/>
</dbReference>
<organism evidence="9 10">
    <name type="scientific">Phytophthora kernoviae 00238/432</name>
    <dbReference type="NCBI Taxonomy" id="1284355"/>
    <lineage>
        <taxon>Eukaryota</taxon>
        <taxon>Sar</taxon>
        <taxon>Stramenopiles</taxon>
        <taxon>Oomycota</taxon>
        <taxon>Peronosporomycetes</taxon>
        <taxon>Peronosporales</taxon>
        <taxon>Peronosporaceae</taxon>
        <taxon>Phytophthora</taxon>
    </lineage>
</organism>
<feature type="transmembrane region" description="Helical" evidence="6">
    <location>
        <begin position="292"/>
        <end position="314"/>
    </location>
</feature>
<dbReference type="Gene3D" id="3.40.50.300">
    <property type="entry name" value="P-loop containing nucleotide triphosphate hydrolases"/>
    <property type="match status" value="1"/>
</dbReference>
<dbReference type="InterPro" id="IPR043926">
    <property type="entry name" value="ABCG_dom"/>
</dbReference>
<comment type="subcellular location">
    <subcellularLocation>
        <location evidence="1">Membrane</location>
        <topology evidence="1">Multi-pass membrane protein</topology>
    </subcellularLocation>
</comment>
<evidence type="ECO:0000256" key="3">
    <source>
        <dbReference type="ARBA" id="ARBA00022692"/>
    </source>
</evidence>
<dbReference type="AlphaFoldDB" id="A0A8J4S1X7"/>
<evidence type="ECO:0000256" key="2">
    <source>
        <dbReference type="ARBA" id="ARBA00022448"/>
    </source>
</evidence>
<keyword evidence="2" id="KW-0813">Transport</keyword>
<evidence type="ECO:0000259" key="7">
    <source>
        <dbReference type="Pfam" id="PF01061"/>
    </source>
</evidence>
<dbReference type="InterPro" id="IPR027417">
    <property type="entry name" value="P-loop_NTPase"/>
</dbReference>
<proteinExistence type="predicted"/>
<dbReference type="EMBL" id="AOFI03000405">
    <property type="protein sequence ID" value="KAF4317335.1"/>
    <property type="molecule type" value="Genomic_DNA"/>
</dbReference>
<evidence type="ECO:0000256" key="5">
    <source>
        <dbReference type="ARBA" id="ARBA00023136"/>
    </source>
</evidence>
<evidence type="ECO:0000256" key="1">
    <source>
        <dbReference type="ARBA" id="ARBA00004141"/>
    </source>
</evidence>
<evidence type="ECO:0000313" key="9">
    <source>
        <dbReference type="EMBL" id="KAF4317335.1"/>
    </source>
</evidence>
<dbReference type="PANTHER" id="PTHR19241">
    <property type="entry name" value="ATP-BINDING CASSETTE TRANSPORTER"/>
    <property type="match status" value="1"/>
</dbReference>
<dbReference type="SUPFAM" id="SSF52540">
    <property type="entry name" value="P-loop containing nucleoside triphosphate hydrolases"/>
    <property type="match status" value="1"/>
</dbReference>
<feature type="transmembrane region" description="Helical" evidence="6">
    <location>
        <begin position="260"/>
        <end position="280"/>
    </location>
</feature>
<dbReference type="Pfam" id="PF19055">
    <property type="entry name" value="ABC2_membrane_7"/>
    <property type="match status" value="1"/>
</dbReference>
<gene>
    <name evidence="9" type="ORF">G195_008560</name>
</gene>
<dbReference type="GO" id="GO:0140359">
    <property type="term" value="F:ABC-type transporter activity"/>
    <property type="evidence" value="ECO:0007669"/>
    <property type="project" value="InterPro"/>
</dbReference>
<evidence type="ECO:0008006" key="11">
    <source>
        <dbReference type="Google" id="ProtNLM"/>
    </source>
</evidence>
<accession>A0A8J4S1X7</accession>
<reference evidence="9" key="1">
    <citation type="journal article" date="2015" name="Genom Data">
        <title>Draft genome sequences of Phytophthora kernoviae and Phytophthora ramorum lineage EU2 from Scotland.</title>
        <authorList>
            <person name="Sambles C."/>
            <person name="Schlenzig A."/>
            <person name="O'Neill P."/>
            <person name="Grant M."/>
            <person name="Studholme D.J."/>
        </authorList>
    </citation>
    <scope>NUCLEOTIDE SEQUENCE</scope>
    <source>
        <strain evidence="9">00238/432</strain>
    </source>
</reference>
<keyword evidence="5 6" id="KW-0472">Membrane</keyword>
<evidence type="ECO:0000256" key="6">
    <source>
        <dbReference type="SAM" id="Phobius"/>
    </source>
</evidence>
<feature type="domain" description="ABC transporter family G" evidence="8">
    <location>
        <begin position="127"/>
        <end position="220"/>
    </location>
</feature>
<evidence type="ECO:0000313" key="10">
    <source>
        <dbReference type="Proteomes" id="UP000702964"/>
    </source>
</evidence>
<reference evidence="9" key="2">
    <citation type="submission" date="2020-02" db="EMBL/GenBank/DDBJ databases">
        <authorList>
            <person name="Studholme D.J."/>
        </authorList>
    </citation>
    <scope>NUCLEOTIDE SEQUENCE</scope>
    <source>
        <strain evidence="9">00238/432</strain>
    </source>
</reference>
<dbReference type="GO" id="GO:0016020">
    <property type="term" value="C:membrane"/>
    <property type="evidence" value="ECO:0007669"/>
    <property type="project" value="UniProtKB-SubCell"/>
</dbReference>
<dbReference type="InterPro" id="IPR013525">
    <property type="entry name" value="ABC2_TM"/>
</dbReference>
<keyword evidence="3 6" id="KW-0812">Transmembrane</keyword>
<name>A0A8J4S1X7_9STRA</name>
<comment type="caution">
    <text evidence="9">The sequence shown here is derived from an EMBL/GenBank/DDBJ whole genome shotgun (WGS) entry which is preliminary data.</text>
</comment>
<dbReference type="Pfam" id="PF01061">
    <property type="entry name" value="ABC2_membrane"/>
    <property type="match status" value="1"/>
</dbReference>
<evidence type="ECO:0000259" key="8">
    <source>
        <dbReference type="Pfam" id="PF19055"/>
    </source>
</evidence>
<feature type="domain" description="ABC-2 type transporter transmembrane" evidence="7">
    <location>
        <begin position="251"/>
        <end position="339"/>
    </location>
</feature>
<feature type="transmembrane region" description="Helical" evidence="6">
    <location>
        <begin position="364"/>
        <end position="387"/>
    </location>
</feature>
<sequence>MASYYSTLRADNLEIMLNGGLERFYKKYHHLSRKVNIQLPTPKWKIMALVRSHVRGIFAPWKGPEMTNKNALQPMSGIIKPRVLTLSLFMCDEIFTGLDNAATFDIIKSLRTWCKTLGGSAIIALLQPTPEVVVIFDDILMINEGYMMYHRARTEILDYFEDHGFSYPPRVDPADFLIEVTSGRCQRHSNGKVAMKNLPVTSEDFNNLLCQSNIYRKMSEAIGKGFNEHQFEMAEDFTEAKNAANQARLNGLTRTFKKHIVLYLVLLAFQHAISAYMTLLSSLAPSITIGQALAAPSVSFFLLFSGNIILVDLIPDYWIWMYWFSPISWALRSNISSEFSNDRFTGAESKAWLDNFSIKQDTGYFGFDIGVLVVYFFVFTIFNALALH</sequence>